<sequence length="763" mass="83626">MATMLLLVTAFVSSVADAQQATSADTPDVPADVEEWMRTAWGMEPQVLGVTDTHFLSSLNASERQGAFLFKQRCNTCHYSTMSTTRGARAGLVSAASYGPPLSKRNVEGEDRERAVRLLISEGSATMPAFKYALGPEQIDSIIGYLKRVETLRPPVVDRLVDIEPTNVAEAVPFGQTAQALWGTITSTSGETLEGVTVSARSLGRNVTTSVFTDSDGEYYFPPLEAGRPYKVWAQAQAFEAGRADVALSQTGARRDFTLAPEANFHNQLTGSQWYAALPDGTREDRRMKEVFRAACMGCHPQNFTLISRFDEAGWRNIISVMSRMHPYRYGTPEAAANREPNPIMVQFGDELAAWLSKVRGPGPSPMAFTPRRPTGDSTLMIAREYDTPEPGFGLPFFNDGSTDWALGPVDFMDESKHHAMNATVDHDGNVWMADMFNITRTVAKYDWRTGQATNFVVPEMPGGPPANSHDIIVDDDGVVWFDMSSMGALGRIDPRTDTSNTIRPPEGSRVGPWIGDDGRGGIWAAGAANDVKAMRYDTTTREWTLFENPIPNASNYGMTGDGDGNGWWSTANPRDGLMKADLESGQAAFVPVPEAVNDRADLFTAEELAIFGTRLTFYGYGRPGAVAIRKPGADPQGAALWGCSWYGGGMVKLDTRSHVTTMYPFPPEHEDGNCYETSVDKDGIVWLPFTHGDAIARFDPDTEQWTSYFLPTIGTKTHGLQAVTVNGRTEIGMGYLGAGKVAKLEFRTREELQRLKAETRRP</sequence>
<evidence type="ECO:0000256" key="4">
    <source>
        <dbReference type="SAM" id="MobiDB-lite"/>
    </source>
</evidence>
<dbReference type="InterPro" id="IPR051344">
    <property type="entry name" value="Vgb"/>
</dbReference>
<dbReference type="Gene3D" id="1.10.760.10">
    <property type="entry name" value="Cytochrome c-like domain"/>
    <property type="match status" value="1"/>
</dbReference>
<evidence type="ECO:0000256" key="3">
    <source>
        <dbReference type="ARBA" id="ARBA00023004"/>
    </source>
</evidence>
<dbReference type="PANTHER" id="PTHR40274:SF3">
    <property type="entry name" value="VIRGINIAMYCIN B LYASE"/>
    <property type="match status" value="1"/>
</dbReference>
<proteinExistence type="predicted"/>
<accession>A0A381UN66</accession>
<feature type="domain" description="Cytochrome c" evidence="5">
    <location>
        <begin position="61"/>
        <end position="150"/>
    </location>
</feature>
<reference evidence="6" key="1">
    <citation type="submission" date="2018-05" db="EMBL/GenBank/DDBJ databases">
        <authorList>
            <person name="Lanie J.A."/>
            <person name="Ng W.-L."/>
            <person name="Kazmierczak K.M."/>
            <person name="Andrzejewski T.M."/>
            <person name="Davidsen T.M."/>
            <person name="Wayne K.J."/>
            <person name="Tettelin H."/>
            <person name="Glass J.I."/>
            <person name="Rusch D."/>
            <person name="Podicherti R."/>
            <person name="Tsui H.-C.T."/>
            <person name="Winkler M.E."/>
        </authorList>
    </citation>
    <scope>NUCLEOTIDE SEQUENCE</scope>
</reference>
<evidence type="ECO:0000313" key="6">
    <source>
        <dbReference type="EMBL" id="SVA29550.1"/>
    </source>
</evidence>
<dbReference type="Gene3D" id="2.60.40.1120">
    <property type="entry name" value="Carboxypeptidase-like, regulatory domain"/>
    <property type="match status" value="1"/>
</dbReference>
<dbReference type="SUPFAM" id="SSF49464">
    <property type="entry name" value="Carboxypeptidase regulatory domain-like"/>
    <property type="match status" value="1"/>
</dbReference>
<dbReference type="InterPro" id="IPR036909">
    <property type="entry name" value="Cyt_c-like_dom_sf"/>
</dbReference>
<evidence type="ECO:0000256" key="2">
    <source>
        <dbReference type="ARBA" id="ARBA00022723"/>
    </source>
</evidence>
<dbReference type="SUPFAM" id="SSF46626">
    <property type="entry name" value="Cytochrome c"/>
    <property type="match status" value="1"/>
</dbReference>
<dbReference type="GO" id="GO:0046872">
    <property type="term" value="F:metal ion binding"/>
    <property type="evidence" value="ECO:0007669"/>
    <property type="project" value="UniProtKB-KW"/>
</dbReference>
<dbReference type="InterPro" id="IPR015943">
    <property type="entry name" value="WD40/YVTN_repeat-like_dom_sf"/>
</dbReference>
<protein>
    <recommendedName>
        <fullName evidence="5">Cytochrome c domain-containing protein</fullName>
    </recommendedName>
</protein>
<dbReference type="Pfam" id="PF13442">
    <property type="entry name" value="Cytochrome_CBB3"/>
    <property type="match status" value="1"/>
</dbReference>
<keyword evidence="1" id="KW-0349">Heme</keyword>
<dbReference type="AlphaFoldDB" id="A0A381UN66"/>
<dbReference type="GO" id="GO:0020037">
    <property type="term" value="F:heme binding"/>
    <property type="evidence" value="ECO:0007669"/>
    <property type="project" value="InterPro"/>
</dbReference>
<evidence type="ECO:0000259" key="5">
    <source>
        <dbReference type="PROSITE" id="PS51007"/>
    </source>
</evidence>
<feature type="region of interest" description="Disordered" evidence="4">
    <location>
        <begin position="493"/>
        <end position="516"/>
    </location>
</feature>
<dbReference type="SUPFAM" id="SSF101898">
    <property type="entry name" value="NHL repeat"/>
    <property type="match status" value="1"/>
</dbReference>
<name>A0A381UN66_9ZZZZ</name>
<dbReference type="PROSITE" id="PS51007">
    <property type="entry name" value="CYTC"/>
    <property type="match status" value="1"/>
</dbReference>
<gene>
    <name evidence="6" type="ORF">METZ01_LOCUS82404</name>
</gene>
<keyword evidence="2" id="KW-0479">Metal-binding</keyword>
<dbReference type="PANTHER" id="PTHR40274">
    <property type="entry name" value="VIRGINIAMYCIN B LYASE"/>
    <property type="match status" value="1"/>
</dbReference>
<dbReference type="Pfam" id="PF13620">
    <property type="entry name" value="CarboxypepD_reg"/>
    <property type="match status" value="1"/>
</dbReference>
<dbReference type="SUPFAM" id="SSF63829">
    <property type="entry name" value="Calcium-dependent phosphotriesterase"/>
    <property type="match status" value="1"/>
</dbReference>
<keyword evidence="3" id="KW-0408">Iron</keyword>
<evidence type="ECO:0000256" key="1">
    <source>
        <dbReference type="ARBA" id="ARBA00022617"/>
    </source>
</evidence>
<dbReference type="Gene3D" id="2.130.10.10">
    <property type="entry name" value="YVTN repeat-like/Quinoprotein amine dehydrogenase"/>
    <property type="match status" value="2"/>
</dbReference>
<dbReference type="GO" id="GO:0009055">
    <property type="term" value="F:electron transfer activity"/>
    <property type="evidence" value="ECO:0007669"/>
    <property type="project" value="InterPro"/>
</dbReference>
<organism evidence="6">
    <name type="scientific">marine metagenome</name>
    <dbReference type="NCBI Taxonomy" id="408172"/>
    <lineage>
        <taxon>unclassified sequences</taxon>
        <taxon>metagenomes</taxon>
        <taxon>ecological metagenomes</taxon>
    </lineage>
</organism>
<dbReference type="EMBL" id="UINC01006773">
    <property type="protein sequence ID" value="SVA29550.1"/>
    <property type="molecule type" value="Genomic_DNA"/>
</dbReference>
<dbReference type="InterPro" id="IPR009056">
    <property type="entry name" value="Cyt_c-like_dom"/>
</dbReference>
<dbReference type="InterPro" id="IPR008969">
    <property type="entry name" value="CarboxyPept-like_regulatory"/>
</dbReference>